<dbReference type="RefSeq" id="WP_177215066.1">
    <property type="nucleotide sequence ID" value="NZ_FOXA01000002.1"/>
</dbReference>
<dbReference type="GO" id="GO:0016020">
    <property type="term" value="C:membrane"/>
    <property type="evidence" value="ECO:0007669"/>
    <property type="project" value="InterPro"/>
</dbReference>
<feature type="transmembrane region" description="Helical" evidence="1">
    <location>
        <begin position="336"/>
        <end position="353"/>
    </location>
</feature>
<dbReference type="AlphaFoldDB" id="A0A1I5MMT9"/>
<accession>A0A1I5MMT9</accession>
<organism evidence="4 5">
    <name type="scientific">Tranquillimonas alkanivorans</name>
    <dbReference type="NCBI Taxonomy" id="441119"/>
    <lineage>
        <taxon>Bacteria</taxon>
        <taxon>Pseudomonadati</taxon>
        <taxon>Pseudomonadota</taxon>
        <taxon>Alphaproteobacteria</taxon>
        <taxon>Rhodobacterales</taxon>
        <taxon>Roseobacteraceae</taxon>
        <taxon>Tranquillimonas</taxon>
    </lineage>
</organism>
<gene>
    <name evidence="4" type="ORF">SAMN04488047_102328</name>
</gene>
<feature type="domain" description="Mechanosensitive ion channel MscS" evidence="3">
    <location>
        <begin position="381"/>
        <end position="447"/>
    </location>
</feature>
<keyword evidence="5" id="KW-1185">Reference proteome</keyword>
<keyword evidence="2" id="KW-0732">Signal</keyword>
<dbReference type="InterPro" id="IPR010920">
    <property type="entry name" value="LSM_dom_sf"/>
</dbReference>
<sequence length="549" mass="59992">MRHAAVRLLTWAAAIWIGCAAALAQSQDMNAWFEIPFLNSGLDPAPEDFDRSTPQGAVESFLDAVGREDYAAAAHGLNLSGYAPERQSDVGPELAQQLAEVLERKAVISWRALLERPDALDATAASSRAMSGEPRRSLLIGVLDKGDREAAIRLNRVKPESGDPVWVFSARTVQQVPELHRIYGPSQLEQRIPASLKAEAFWGLDWWEVIGLPIFIFAAIFAGILMHWLFGTLSRHASGWAATTALRALRWPAIIAVATTILMLSTQRFFVVSGTASAVIEPIIVIGYIGAFLTFALQLIDSILDRTVNFDAGELSDPSKSSVRTIATSFSGLRKALIVVALLAAIGFVLSATNLFRTLGFSLLASAGALTLILGFAARRVLGNIMASLQIAMNRSARIGDQVYYEDQWCTVERIHFTFVQLLRWDGVRLIVPVEHFVSDSFVNLTKDDSTLIRTVSLTLAHELDVDALRARFMDLVEDNDDIIEKDAAAVRVTTQDALGQCVRFQFNCPDPTTGWAVECDMREALIEEVQALAAKGRPAFPQAGIDAG</sequence>
<dbReference type="Gene3D" id="1.10.287.1260">
    <property type="match status" value="1"/>
</dbReference>
<evidence type="ECO:0000256" key="2">
    <source>
        <dbReference type="SAM" id="SignalP"/>
    </source>
</evidence>
<feature type="transmembrane region" description="Helical" evidence="1">
    <location>
        <begin position="210"/>
        <end position="230"/>
    </location>
</feature>
<dbReference type="GO" id="GO:0008381">
    <property type="term" value="F:mechanosensitive monoatomic ion channel activity"/>
    <property type="evidence" value="ECO:0007669"/>
    <property type="project" value="UniProtKB-ARBA"/>
</dbReference>
<name>A0A1I5MMT9_9RHOB</name>
<evidence type="ECO:0000259" key="3">
    <source>
        <dbReference type="Pfam" id="PF00924"/>
    </source>
</evidence>
<keyword evidence="1" id="KW-1133">Transmembrane helix</keyword>
<feature type="transmembrane region" description="Helical" evidence="1">
    <location>
        <begin position="251"/>
        <end position="270"/>
    </location>
</feature>
<dbReference type="Proteomes" id="UP000199356">
    <property type="component" value="Unassembled WGS sequence"/>
</dbReference>
<protein>
    <submittedName>
        <fullName evidence="4">Small-conductance mechanosensitive channel</fullName>
    </submittedName>
</protein>
<dbReference type="PANTHER" id="PTHR30566">
    <property type="entry name" value="YNAI-RELATED MECHANOSENSITIVE ION CHANNEL"/>
    <property type="match status" value="1"/>
</dbReference>
<dbReference type="InterPro" id="IPR006685">
    <property type="entry name" value="MscS_channel_2nd"/>
</dbReference>
<dbReference type="PROSITE" id="PS51257">
    <property type="entry name" value="PROKAR_LIPOPROTEIN"/>
    <property type="match status" value="1"/>
</dbReference>
<evidence type="ECO:0000256" key="1">
    <source>
        <dbReference type="SAM" id="Phobius"/>
    </source>
</evidence>
<evidence type="ECO:0000313" key="5">
    <source>
        <dbReference type="Proteomes" id="UP000199356"/>
    </source>
</evidence>
<dbReference type="STRING" id="441119.SAMN04488047_102328"/>
<evidence type="ECO:0000313" key="4">
    <source>
        <dbReference type="EMBL" id="SFP10617.1"/>
    </source>
</evidence>
<reference evidence="4 5" key="1">
    <citation type="submission" date="2016-10" db="EMBL/GenBank/DDBJ databases">
        <authorList>
            <person name="de Groot N.N."/>
        </authorList>
    </citation>
    <scope>NUCLEOTIDE SEQUENCE [LARGE SCALE GENOMIC DNA]</scope>
    <source>
        <strain evidence="4 5">DSM 19547</strain>
    </source>
</reference>
<dbReference type="SUPFAM" id="SSF50182">
    <property type="entry name" value="Sm-like ribonucleoproteins"/>
    <property type="match status" value="1"/>
</dbReference>
<dbReference type="EMBL" id="FOXA01000002">
    <property type="protein sequence ID" value="SFP10617.1"/>
    <property type="molecule type" value="Genomic_DNA"/>
</dbReference>
<dbReference type="Pfam" id="PF00924">
    <property type="entry name" value="MS_channel_2nd"/>
    <property type="match status" value="1"/>
</dbReference>
<keyword evidence="1" id="KW-0472">Membrane</keyword>
<feature type="transmembrane region" description="Helical" evidence="1">
    <location>
        <begin position="359"/>
        <end position="378"/>
    </location>
</feature>
<dbReference type="PANTHER" id="PTHR30566:SF5">
    <property type="entry name" value="MECHANOSENSITIVE ION CHANNEL PROTEIN 1, MITOCHONDRIAL-RELATED"/>
    <property type="match status" value="1"/>
</dbReference>
<feature type="signal peptide" evidence="2">
    <location>
        <begin position="1"/>
        <end position="24"/>
    </location>
</feature>
<keyword evidence="1" id="KW-0812">Transmembrane</keyword>
<feature type="transmembrane region" description="Helical" evidence="1">
    <location>
        <begin position="276"/>
        <end position="297"/>
    </location>
</feature>
<proteinExistence type="predicted"/>
<feature type="chain" id="PRO_5011493499" evidence="2">
    <location>
        <begin position="25"/>
        <end position="549"/>
    </location>
</feature>